<dbReference type="Pfam" id="PF01370">
    <property type="entry name" value="Epimerase"/>
    <property type="match status" value="1"/>
</dbReference>
<dbReference type="InterPro" id="IPR001509">
    <property type="entry name" value="Epimerase_deHydtase"/>
</dbReference>
<dbReference type="Gene3D" id="3.40.50.720">
    <property type="entry name" value="NAD(P)-binding Rossmann-like Domain"/>
    <property type="match status" value="1"/>
</dbReference>
<sequence length="313" mass="35171">MKKVLITGGAGFIGSHLGDFLLKKGYHLTAIDNLSWGKKEFISHNLTNPRFKFIKADLLNYKDLLNVLDSQIDTVFHLAANSDIMRGAIDPSIDFKNTTQATFNILEVMRKKGIKKIFYTSGSGVYGDIGKKKIPENYGPLLPISMYGATKLSAEAMISSFVNLYDFQAWMIRPANIIGSRATHGVIYDFINRLKKDPSKLDILGNGKQNKSYLYITDVINAIDLIWMRDKSRISIYNVASDSTITVNQIARMVLKEMCLKQVKINHSMGDRGWKGDVPIISLTNSKLSSIGWKYQYSSKQAVRKTVQSLLIN</sequence>
<dbReference type="SUPFAM" id="SSF51735">
    <property type="entry name" value="NAD(P)-binding Rossmann-fold domains"/>
    <property type="match status" value="1"/>
</dbReference>
<evidence type="ECO:0000313" key="3">
    <source>
        <dbReference type="EMBL" id="OGK53454.1"/>
    </source>
</evidence>
<dbReference type="EMBL" id="MGAV01000019">
    <property type="protein sequence ID" value="OGK53454.1"/>
    <property type="molecule type" value="Genomic_DNA"/>
</dbReference>
<dbReference type="AlphaFoldDB" id="A0A1F7JCX0"/>
<name>A0A1F7JCX0_9BACT</name>
<accession>A0A1F7JCX0</accession>
<evidence type="ECO:0000313" key="4">
    <source>
        <dbReference type="Proteomes" id="UP000177418"/>
    </source>
</evidence>
<proteinExistence type="inferred from homology"/>
<comment type="caution">
    <text evidence="3">The sequence shown here is derived from an EMBL/GenBank/DDBJ whole genome shotgun (WGS) entry which is preliminary data.</text>
</comment>
<evidence type="ECO:0000259" key="2">
    <source>
        <dbReference type="Pfam" id="PF01370"/>
    </source>
</evidence>
<dbReference type="Proteomes" id="UP000177418">
    <property type="component" value="Unassembled WGS sequence"/>
</dbReference>
<evidence type="ECO:0000256" key="1">
    <source>
        <dbReference type="ARBA" id="ARBA00007637"/>
    </source>
</evidence>
<comment type="similarity">
    <text evidence="1">Belongs to the NAD(P)-dependent epimerase/dehydratase family.</text>
</comment>
<gene>
    <name evidence="3" type="ORF">A3H78_02880</name>
</gene>
<dbReference type="Gene3D" id="3.90.25.10">
    <property type="entry name" value="UDP-galactose 4-epimerase, domain 1"/>
    <property type="match status" value="2"/>
</dbReference>
<feature type="domain" description="NAD-dependent epimerase/dehydratase" evidence="2">
    <location>
        <begin position="4"/>
        <end position="240"/>
    </location>
</feature>
<dbReference type="PANTHER" id="PTHR43000">
    <property type="entry name" value="DTDP-D-GLUCOSE 4,6-DEHYDRATASE-RELATED"/>
    <property type="match status" value="1"/>
</dbReference>
<protein>
    <recommendedName>
        <fullName evidence="2">NAD-dependent epimerase/dehydratase domain-containing protein</fullName>
    </recommendedName>
</protein>
<reference evidence="3 4" key="1">
    <citation type="journal article" date="2016" name="Nat. Commun.">
        <title>Thousands of microbial genomes shed light on interconnected biogeochemical processes in an aquifer system.</title>
        <authorList>
            <person name="Anantharaman K."/>
            <person name="Brown C.T."/>
            <person name="Hug L.A."/>
            <person name="Sharon I."/>
            <person name="Castelle C.J."/>
            <person name="Probst A.J."/>
            <person name="Thomas B.C."/>
            <person name="Singh A."/>
            <person name="Wilkins M.J."/>
            <person name="Karaoz U."/>
            <person name="Brodie E.L."/>
            <person name="Williams K.H."/>
            <person name="Hubbard S.S."/>
            <person name="Banfield J.F."/>
        </authorList>
    </citation>
    <scope>NUCLEOTIDE SEQUENCE [LARGE SCALE GENOMIC DNA]</scope>
</reference>
<dbReference type="InterPro" id="IPR036291">
    <property type="entry name" value="NAD(P)-bd_dom_sf"/>
</dbReference>
<organism evidence="3 4">
    <name type="scientific">Candidatus Roizmanbacteria bacterium RIFCSPLOWO2_02_FULL_36_11</name>
    <dbReference type="NCBI Taxonomy" id="1802071"/>
    <lineage>
        <taxon>Bacteria</taxon>
        <taxon>Candidatus Roizmaniibacteriota</taxon>
    </lineage>
</organism>